<protein>
    <submittedName>
        <fullName evidence="1">Uncharacterized protein</fullName>
    </submittedName>
</protein>
<sequence>MARAQPIFRDKQQCSVRGDWLWESGRLIVACGDLQGTPIAPWRCSSTSRLRRGGNGLRAFVKLRFFYQPSATTPPVPSASSYPLASSSVYTVHALWAKATALQQKLQSVNLSAAIGRLITLHTNFVLMFPTNTTRANSFRHYANIMHVSGAQPGTVRHLYPPNSRSVWSFNHGRQIHQLPNCEGSQWYYYYINVQQLSAPRVSLSFCGHRYPVYYARHRST</sequence>
<dbReference type="Proteomes" id="UP000286415">
    <property type="component" value="Unassembled WGS sequence"/>
</dbReference>
<reference evidence="1 2" key="2">
    <citation type="journal article" date="2021" name="Genomics">
        <title>High-quality reference genome for Clonorchis sinensis.</title>
        <authorList>
            <person name="Young N.D."/>
            <person name="Stroehlein A.J."/>
            <person name="Kinkar L."/>
            <person name="Wang T."/>
            <person name="Sohn W.M."/>
            <person name="Chang B.C.H."/>
            <person name="Kaur P."/>
            <person name="Weisz D."/>
            <person name="Dudchenko O."/>
            <person name="Aiden E.L."/>
            <person name="Korhonen P.K."/>
            <person name="Gasser R.B."/>
        </authorList>
    </citation>
    <scope>NUCLEOTIDE SEQUENCE [LARGE SCALE GENOMIC DNA]</scope>
    <source>
        <strain evidence="1">Cs-k2</strain>
    </source>
</reference>
<comment type="caution">
    <text evidence="1">The sequence shown here is derived from an EMBL/GenBank/DDBJ whole genome shotgun (WGS) entry which is preliminary data.</text>
</comment>
<name>A0A419QBD8_CLOSI</name>
<proteinExistence type="predicted"/>
<accession>A0A419QBD8</accession>
<dbReference type="EMBL" id="NIRI02000042">
    <property type="protein sequence ID" value="KAG5448615.1"/>
    <property type="molecule type" value="Genomic_DNA"/>
</dbReference>
<reference evidence="1 2" key="1">
    <citation type="journal article" date="2018" name="Biotechnol. Adv.">
        <title>Improved genomic resources and new bioinformatic workflow for the carcinogenic parasite Clonorchis sinensis: Biotechnological implications.</title>
        <authorList>
            <person name="Wang D."/>
            <person name="Korhonen P.K."/>
            <person name="Gasser R.B."/>
            <person name="Young N.D."/>
        </authorList>
    </citation>
    <scope>NUCLEOTIDE SEQUENCE [LARGE SCALE GENOMIC DNA]</scope>
    <source>
        <strain evidence="1">Cs-k2</strain>
    </source>
</reference>
<evidence type="ECO:0000313" key="1">
    <source>
        <dbReference type="EMBL" id="KAG5448615.1"/>
    </source>
</evidence>
<organism evidence="1 2">
    <name type="scientific">Clonorchis sinensis</name>
    <name type="common">Chinese liver fluke</name>
    <dbReference type="NCBI Taxonomy" id="79923"/>
    <lineage>
        <taxon>Eukaryota</taxon>
        <taxon>Metazoa</taxon>
        <taxon>Spiralia</taxon>
        <taxon>Lophotrochozoa</taxon>
        <taxon>Platyhelminthes</taxon>
        <taxon>Trematoda</taxon>
        <taxon>Digenea</taxon>
        <taxon>Opisthorchiida</taxon>
        <taxon>Opisthorchiata</taxon>
        <taxon>Opisthorchiidae</taxon>
        <taxon>Clonorchis</taxon>
    </lineage>
</organism>
<keyword evidence="2" id="KW-1185">Reference proteome</keyword>
<evidence type="ECO:0000313" key="2">
    <source>
        <dbReference type="Proteomes" id="UP000286415"/>
    </source>
</evidence>
<dbReference type="InParanoid" id="A0A419QBD8"/>
<gene>
    <name evidence="1" type="ORF">CSKR_104038</name>
</gene>
<dbReference type="AlphaFoldDB" id="A0A419QBD8"/>